<evidence type="ECO:0008006" key="3">
    <source>
        <dbReference type="Google" id="ProtNLM"/>
    </source>
</evidence>
<dbReference type="Proteomes" id="UP001172911">
    <property type="component" value="Unassembled WGS sequence"/>
</dbReference>
<dbReference type="RefSeq" id="WP_304545562.1">
    <property type="nucleotide sequence ID" value="NZ_JARPTC010000033.1"/>
</dbReference>
<evidence type="ECO:0000313" key="2">
    <source>
        <dbReference type="Proteomes" id="UP001172911"/>
    </source>
</evidence>
<comment type="caution">
    <text evidence="1">The sequence shown here is derived from an EMBL/GenBank/DDBJ whole genome shotgun (WGS) entry which is preliminary data.</text>
</comment>
<proteinExistence type="predicted"/>
<gene>
    <name evidence="1" type="ORF">P6N53_17790</name>
</gene>
<organism evidence="1 2">
    <name type="scientific">Desulforamulus aquiferis</name>
    <dbReference type="NCBI Taxonomy" id="1397668"/>
    <lineage>
        <taxon>Bacteria</taxon>
        <taxon>Bacillati</taxon>
        <taxon>Bacillota</taxon>
        <taxon>Clostridia</taxon>
        <taxon>Eubacteriales</taxon>
        <taxon>Peptococcaceae</taxon>
        <taxon>Desulforamulus</taxon>
    </lineage>
</organism>
<sequence>MVNLYKHVEEISQEKIVNLADFQEINIVSDKQTVNHIKKLSKETGLPVSRVIEAMIRAALDDLPAAAGR</sequence>
<dbReference type="AlphaFoldDB" id="A0AAW7ZKS9"/>
<accession>A0AAW7ZKS9</accession>
<reference evidence="1" key="1">
    <citation type="journal article" date="2023" name="J. Hazard. Mater.">
        <title>Anaerobic biodegradation of pyrene and benzo[a]pyrene by a new sulfate-reducing Desulforamulus aquiferis strain DSA.</title>
        <authorList>
            <person name="Zhang Z."/>
            <person name="Sun J."/>
            <person name="Gong X."/>
            <person name="Wang C."/>
            <person name="Wang H."/>
        </authorList>
    </citation>
    <scope>NUCLEOTIDE SEQUENCE</scope>
    <source>
        <strain evidence="1">DSA</strain>
    </source>
</reference>
<protein>
    <recommendedName>
        <fullName evidence="3">Ribbon-helix-helix protein CopG domain-containing protein</fullName>
    </recommendedName>
</protein>
<evidence type="ECO:0000313" key="1">
    <source>
        <dbReference type="EMBL" id="MDO7789066.1"/>
    </source>
</evidence>
<dbReference type="EMBL" id="JARPTC010000033">
    <property type="protein sequence ID" value="MDO7789066.1"/>
    <property type="molecule type" value="Genomic_DNA"/>
</dbReference>
<name>A0AAW7ZKS9_9FIRM</name>
<reference evidence="1" key="2">
    <citation type="submission" date="2023-03" db="EMBL/GenBank/DDBJ databases">
        <authorList>
            <person name="Zhang Z."/>
        </authorList>
    </citation>
    <scope>NUCLEOTIDE SEQUENCE</scope>
    <source>
        <strain evidence="1">DSA</strain>
    </source>
</reference>
<keyword evidence="2" id="KW-1185">Reference proteome</keyword>